<dbReference type="PANTHER" id="PTHR44305">
    <property type="entry name" value="SI:DKEY-192D15.2-RELATED"/>
    <property type="match status" value="1"/>
</dbReference>
<protein>
    <recommendedName>
        <fullName evidence="2">Protein kinase domain-containing protein</fullName>
    </recommendedName>
</protein>
<dbReference type="SUPFAM" id="SSF56112">
    <property type="entry name" value="Protein kinase-like (PK-like)"/>
    <property type="match status" value="1"/>
</dbReference>
<dbReference type="GO" id="GO:0004672">
    <property type="term" value="F:protein kinase activity"/>
    <property type="evidence" value="ECO:0007669"/>
    <property type="project" value="InterPro"/>
</dbReference>
<evidence type="ECO:0000313" key="3">
    <source>
        <dbReference type="EMBL" id="KAK3682200.1"/>
    </source>
</evidence>
<dbReference type="EMBL" id="JAULSO010000005">
    <property type="protein sequence ID" value="KAK3682200.1"/>
    <property type="molecule type" value="Genomic_DNA"/>
</dbReference>
<organism evidence="3 4">
    <name type="scientific">Podospora appendiculata</name>
    <dbReference type="NCBI Taxonomy" id="314037"/>
    <lineage>
        <taxon>Eukaryota</taxon>
        <taxon>Fungi</taxon>
        <taxon>Dikarya</taxon>
        <taxon>Ascomycota</taxon>
        <taxon>Pezizomycotina</taxon>
        <taxon>Sordariomycetes</taxon>
        <taxon>Sordariomycetidae</taxon>
        <taxon>Sordariales</taxon>
        <taxon>Podosporaceae</taxon>
        <taxon>Podospora</taxon>
    </lineage>
</organism>
<dbReference type="Proteomes" id="UP001270362">
    <property type="component" value="Unassembled WGS sequence"/>
</dbReference>
<dbReference type="GO" id="GO:0005524">
    <property type="term" value="F:ATP binding"/>
    <property type="evidence" value="ECO:0007669"/>
    <property type="project" value="UniProtKB-UniRule"/>
</dbReference>
<reference evidence="3" key="2">
    <citation type="submission" date="2023-06" db="EMBL/GenBank/DDBJ databases">
        <authorList>
            <consortium name="Lawrence Berkeley National Laboratory"/>
            <person name="Haridas S."/>
            <person name="Hensen N."/>
            <person name="Bonometti L."/>
            <person name="Westerberg I."/>
            <person name="Brannstrom I.O."/>
            <person name="Guillou S."/>
            <person name="Cros-Aarteil S."/>
            <person name="Calhoun S."/>
            <person name="Kuo A."/>
            <person name="Mondo S."/>
            <person name="Pangilinan J."/>
            <person name="Riley R."/>
            <person name="Labutti K."/>
            <person name="Andreopoulos B."/>
            <person name="Lipzen A."/>
            <person name="Chen C."/>
            <person name="Yanf M."/>
            <person name="Daum C."/>
            <person name="Ng V."/>
            <person name="Clum A."/>
            <person name="Steindorff A."/>
            <person name="Ohm R."/>
            <person name="Martin F."/>
            <person name="Silar P."/>
            <person name="Natvig D."/>
            <person name="Lalanne C."/>
            <person name="Gautier V."/>
            <person name="Ament-Velasquez S.L."/>
            <person name="Kruys A."/>
            <person name="Hutchinson M.I."/>
            <person name="Powell A.J."/>
            <person name="Barry K."/>
            <person name="Miller A.N."/>
            <person name="Grigoriev I.V."/>
            <person name="Debuchy R."/>
            <person name="Gladieux P."/>
            <person name="Thoren M.H."/>
            <person name="Johannesson H."/>
        </authorList>
    </citation>
    <scope>NUCLEOTIDE SEQUENCE</scope>
    <source>
        <strain evidence="3">CBS 314.62</strain>
    </source>
</reference>
<keyword evidence="1" id="KW-0067">ATP-binding</keyword>
<sequence length="572" mass="64243">MADVPDNPTRPTLPHLRQMLTDAQKYFRRGKFREWDPGANGNPTGQIHSARLRDLVATGMAPAAIARQPLLPPIRRVGADLAANQVPTPGQEQIAEQRLIRQLQPHGLNFVRTLGFGGHGLVALFDMRDGNQTPTYYVAKTNFVNAYLTPQRRQEIIARLGMERAAMVELMRAAHIVQVVTDPTVQGANFRAVMGGGANPASAEYQRAIARAVLVAQGEPNVILMEYCARGVFGRVLQQMGLKIEILHRRSPGLPPYRLPAGFQTNFIPDRILWHIFDCLVKACIAMEYPPRTRHATQWAASGGDHGLPFSETLPNRVGGNERPGSEIVHFDIDSANVFVGDFNDPVVADAAGGRDLHDQVPIMKIGDFGTSYHITAVRRMVDMRFMWSRRHMFKPDYGTPEQFTEEWDYIATTPHIYTLATNNPVQVAAVMYEAISLTKLPTQPLPTAIKLARLHPRRPITYGAHLLHTSLKPVSRRLRKLVMECMLERPDDRPTLREVRAVIRSELRQPVAPSQALAHQQWWEAAVGEPRPVGNKMQAGAPYVRDINKLDDWINHNFDPGRIPVLRPRYR</sequence>
<dbReference type="InterPro" id="IPR017441">
    <property type="entry name" value="Protein_kinase_ATP_BS"/>
</dbReference>
<feature type="binding site" evidence="1">
    <location>
        <position position="140"/>
    </location>
    <ligand>
        <name>ATP</name>
        <dbReference type="ChEBI" id="CHEBI:30616"/>
    </ligand>
</feature>
<proteinExistence type="predicted"/>
<dbReference type="InterPro" id="IPR000719">
    <property type="entry name" value="Prot_kinase_dom"/>
</dbReference>
<dbReference type="Gene3D" id="1.10.510.10">
    <property type="entry name" value="Transferase(Phosphotransferase) domain 1"/>
    <property type="match status" value="1"/>
</dbReference>
<gene>
    <name evidence="3" type="ORF">B0T22DRAFT_521278</name>
</gene>
<evidence type="ECO:0000313" key="4">
    <source>
        <dbReference type="Proteomes" id="UP001270362"/>
    </source>
</evidence>
<keyword evidence="4" id="KW-1185">Reference proteome</keyword>
<dbReference type="PROSITE" id="PS50011">
    <property type="entry name" value="PROTEIN_KINASE_DOM"/>
    <property type="match status" value="1"/>
</dbReference>
<accession>A0AAE1C7Y2</accession>
<dbReference type="InterPro" id="IPR053083">
    <property type="entry name" value="TF_kinase-domain_protein"/>
</dbReference>
<comment type="caution">
    <text evidence="3">The sequence shown here is derived from an EMBL/GenBank/DDBJ whole genome shotgun (WGS) entry which is preliminary data.</text>
</comment>
<dbReference type="AlphaFoldDB" id="A0AAE1C7Y2"/>
<dbReference type="InterPro" id="IPR011009">
    <property type="entry name" value="Kinase-like_dom_sf"/>
</dbReference>
<keyword evidence="1" id="KW-0547">Nucleotide-binding</keyword>
<name>A0AAE1C7Y2_9PEZI</name>
<dbReference type="PROSITE" id="PS00107">
    <property type="entry name" value="PROTEIN_KINASE_ATP"/>
    <property type="match status" value="1"/>
</dbReference>
<feature type="domain" description="Protein kinase" evidence="2">
    <location>
        <begin position="108"/>
        <end position="508"/>
    </location>
</feature>
<evidence type="ECO:0000256" key="1">
    <source>
        <dbReference type="PROSITE-ProRule" id="PRU10141"/>
    </source>
</evidence>
<evidence type="ECO:0000259" key="2">
    <source>
        <dbReference type="PROSITE" id="PS50011"/>
    </source>
</evidence>
<reference evidence="3" key="1">
    <citation type="journal article" date="2023" name="Mol. Phylogenet. Evol.">
        <title>Genome-scale phylogeny and comparative genomics of the fungal order Sordariales.</title>
        <authorList>
            <person name="Hensen N."/>
            <person name="Bonometti L."/>
            <person name="Westerberg I."/>
            <person name="Brannstrom I.O."/>
            <person name="Guillou S."/>
            <person name="Cros-Aarteil S."/>
            <person name="Calhoun S."/>
            <person name="Haridas S."/>
            <person name="Kuo A."/>
            <person name="Mondo S."/>
            <person name="Pangilinan J."/>
            <person name="Riley R."/>
            <person name="LaButti K."/>
            <person name="Andreopoulos B."/>
            <person name="Lipzen A."/>
            <person name="Chen C."/>
            <person name="Yan M."/>
            <person name="Daum C."/>
            <person name="Ng V."/>
            <person name="Clum A."/>
            <person name="Steindorff A."/>
            <person name="Ohm R.A."/>
            <person name="Martin F."/>
            <person name="Silar P."/>
            <person name="Natvig D.O."/>
            <person name="Lalanne C."/>
            <person name="Gautier V."/>
            <person name="Ament-Velasquez S.L."/>
            <person name="Kruys A."/>
            <person name="Hutchinson M.I."/>
            <person name="Powell A.J."/>
            <person name="Barry K."/>
            <person name="Miller A.N."/>
            <person name="Grigoriev I.V."/>
            <person name="Debuchy R."/>
            <person name="Gladieux P."/>
            <person name="Hiltunen Thoren M."/>
            <person name="Johannesson H."/>
        </authorList>
    </citation>
    <scope>NUCLEOTIDE SEQUENCE</scope>
    <source>
        <strain evidence="3">CBS 314.62</strain>
    </source>
</reference>